<reference evidence="2" key="1">
    <citation type="journal article" date="2022" name="Int. J. Mol. Sci.">
        <title>Draft Genome of Tanacetum Coccineum: Genomic Comparison of Closely Related Tanacetum-Family Plants.</title>
        <authorList>
            <person name="Yamashiro T."/>
            <person name="Shiraishi A."/>
            <person name="Nakayama K."/>
            <person name="Satake H."/>
        </authorList>
    </citation>
    <scope>NUCLEOTIDE SEQUENCE</scope>
</reference>
<dbReference type="Proteomes" id="UP001151760">
    <property type="component" value="Unassembled WGS sequence"/>
</dbReference>
<keyword evidence="3" id="KW-1185">Reference proteome</keyword>
<organism evidence="2 3">
    <name type="scientific">Tanacetum coccineum</name>
    <dbReference type="NCBI Taxonomy" id="301880"/>
    <lineage>
        <taxon>Eukaryota</taxon>
        <taxon>Viridiplantae</taxon>
        <taxon>Streptophyta</taxon>
        <taxon>Embryophyta</taxon>
        <taxon>Tracheophyta</taxon>
        <taxon>Spermatophyta</taxon>
        <taxon>Magnoliopsida</taxon>
        <taxon>eudicotyledons</taxon>
        <taxon>Gunneridae</taxon>
        <taxon>Pentapetalae</taxon>
        <taxon>asterids</taxon>
        <taxon>campanulids</taxon>
        <taxon>Asterales</taxon>
        <taxon>Asteraceae</taxon>
        <taxon>Asteroideae</taxon>
        <taxon>Anthemideae</taxon>
        <taxon>Anthemidinae</taxon>
        <taxon>Tanacetum</taxon>
    </lineage>
</organism>
<name>A0ABQ5A003_9ASTR</name>
<dbReference type="CDD" id="cd22744">
    <property type="entry name" value="OTU"/>
    <property type="match status" value="1"/>
</dbReference>
<reference evidence="2" key="2">
    <citation type="submission" date="2022-01" db="EMBL/GenBank/DDBJ databases">
        <authorList>
            <person name="Yamashiro T."/>
            <person name="Shiraishi A."/>
            <person name="Satake H."/>
            <person name="Nakayama K."/>
        </authorList>
    </citation>
    <scope>NUCLEOTIDE SEQUENCE</scope>
</reference>
<protein>
    <recommendedName>
        <fullName evidence="4">OTU domain-containing protein</fullName>
    </recommendedName>
</protein>
<dbReference type="EMBL" id="BQNB010011770">
    <property type="protein sequence ID" value="GJS94936.1"/>
    <property type="molecule type" value="Genomic_DNA"/>
</dbReference>
<proteinExistence type="predicted"/>
<comment type="caution">
    <text evidence="2">The sequence shown here is derived from an EMBL/GenBank/DDBJ whole genome shotgun (WGS) entry which is preliminary data.</text>
</comment>
<evidence type="ECO:0000256" key="1">
    <source>
        <dbReference type="SAM" id="MobiDB-lite"/>
    </source>
</evidence>
<feature type="region of interest" description="Disordered" evidence="1">
    <location>
        <begin position="1"/>
        <end position="20"/>
    </location>
</feature>
<evidence type="ECO:0008006" key="4">
    <source>
        <dbReference type="Google" id="ProtNLM"/>
    </source>
</evidence>
<evidence type="ECO:0000313" key="3">
    <source>
        <dbReference type="Proteomes" id="UP001151760"/>
    </source>
</evidence>
<sequence length="316" mass="36092">MKRKLVPRLTVSGGTQDAGNGNVALQNIDEDVGGSKRRCIRQPDTTRPFEVVCFANSRSRDRQRVQVPSNRNVNVPVQMSLGVLRYVHENNAPPKSSQSAMFFGVDLNIEPERHSSYTNYQTNYDHDPIPDLNEEPGRNSLFVDLNEESTNFFDCIPETNQFVSPTANSPSLFVDLNEELVTNHLLDHIPDIVHCYIRRLHNVKGDGNYGFRSVAIGLGLDENMWPLIRQELFQELRYHEHDYTEILTSTGFKFIWSIMNFSRTGFPPMDKWMSMPDAGLVIVSFYRRPVVFISMVENVVLSSTCFSLWSGPHESE</sequence>
<accession>A0ABQ5A003</accession>
<gene>
    <name evidence="2" type="ORF">Tco_0801904</name>
</gene>
<evidence type="ECO:0000313" key="2">
    <source>
        <dbReference type="EMBL" id="GJS94936.1"/>
    </source>
</evidence>